<protein>
    <submittedName>
        <fullName evidence="1">Uncharacterized protein</fullName>
    </submittedName>
</protein>
<keyword evidence="2" id="KW-1185">Reference proteome</keyword>
<organism evidence="1 2">
    <name type="scientific">Corynebacterium spheniscorum</name>
    <dbReference type="NCBI Taxonomy" id="185761"/>
    <lineage>
        <taxon>Bacteria</taxon>
        <taxon>Bacillati</taxon>
        <taxon>Actinomycetota</taxon>
        <taxon>Actinomycetes</taxon>
        <taxon>Mycobacteriales</taxon>
        <taxon>Corynebacteriaceae</taxon>
        <taxon>Corynebacterium</taxon>
    </lineage>
</organism>
<dbReference type="EMBL" id="FOPJ01000002">
    <property type="protein sequence ID" value="SFG28097.1"/>
    <property type="molecule type" value="Genomic_DNA"/>
</dbReference>
<proteinExistence type="predicted"/>
<reference evidence="1 2" key="1">
    <citation type="submission" date="2016-10" db="EMBL/GenBank/DDBJ databases">
        <authorList>
            <person name="de Groot N.N."/>
        </authorList>
    </citation>
    <scope>NUCLEOTIDE SEQUENCE [LARGE SCALE GENOMIC DNA]</scope>
    <source>
        <strain>J11</strain>
        <strain evidence="2">PG 39</strain>
    </source>
</reference>
<sequence>MATGKIATRMEITANRTSDPLNKNYRLCDAPLRILVLGLVMVQIFTCTSDL</sequence>
<gene>
    <name evidence="1" type="ORF">SAMN05660282_00470</name>
</gene>
<dbReference type="Proteomes" id="UP000199065">
    <property type="component" value="Unassembled WGS sequence"/>
</dbReference>
<name>A0A1I2QPC8_9CORY</name>
<dbReference type="AlphaFoldDB" id="A0A1I2QPC8"/>
<evidence type="ECO:0000313" key="1">
    <source>
        <dbReference type="EMBL" id="SFG28097.1"/>
    </source>
</evidence>
<evidence type="ECO:0000313" key="2">
    <source>
        <dbReference type="Proteomes" id="UP000199065"/>
    </source>
</evidence>
<accession>A0A1I2QPC8</accession>